<dbReference type="AlphaFoldDB" id="A0A6G1EZG3"/>
<dbReference type="Proteomes" id="UP000479710">
    <property type="component" value="Unassembled WGS sequence"/>
</dbReference>
<keyword evidence="2" id="KW-1185">Reference proteome</keyword>
<comment type="caution">
    <text evidence="1">The sequence shown here is derived from an EMBL/GenBank/DDBJ whole genome shotgun (WGS) entry which is preliminary data.</text>
</comment>
<gene>
    <name evidence="1" type="ORF">E2562_027091</name>
</gene>
<evidence type="ECO:0000313" key="2">
    <source>
        <dbReference type="Proteomes" id="UP000479710"/>
    </source>
</evidence>
<organism evidence="1 2">
    <name type="scientific">Oryza meyeriana var. granulata</name>
    <dbReference type="NCBI Taxonomy" id="110450"/>
    <lineage>
        <taxon>Eukaryota</taxon>
        <taxon>Viridiplantae</taxon>
        <taxon>Streptophyta</taxon>
        <taxon>Embryophyta</taxon>
        <taxon>Tracheophyta</taxon>
        <taxon>Spermatophyta</taxon>
        <taxon>Magnoliopsida</taxon>
        <taxon>Liliopsida</taxon>
        <taxon>Poales</taxon>
        <taxon>Poaceae</taxon>
        <taxon>BOP clade</taxon>
        <taxon>Oryzoideae</taxon>
        <taxon>Oryzeae</taxon>
        <taxon>Oryzinae</taxon>
        <taxon>Oryza</taxon>
        <taxon>Oryza meyeriana</taxon>
    </lineage>
</organism>
<reference evidence="1 2" key="1">
    <citation type="submission" date="2019-11" db="EMBL/GenBank/DDBJ databases">
        <title>Whole genome sequence of Oryza granulata.</title>
        <authorList>
            <person name="Li W."/>
        </authorList>
    </citation>
    <scope>NUCLEOTIDE SEQUENCE [LARGE SCALE GENOMIC DNA]</scope>
    <source>
        <strain evidence="2">cv. Menghai</strain>
        <tissue evidence="1">Leaf</tissue>
    </source>
</reference>
<proteinExistence type="predicted"/>
<evidence type="ECO:0000313" key="1">
    <source>
        <dbReference type="EMBL" id="KAF0929962.1"/>
    </source>
</evidence>
<protein>
    <submittedName>
        <fullName evidence="1">Uncharacterized protein</fullName>
    </submittedName>
</protein>
<name>A0A6G1EZG3_9ORYZ</name>
<dbReference type="EMBL" id="SPHZ02000002">
    <property type="protein sequence ID" value="KAF0929962.1"/>
    <property type="molecule type" value="Genomic_DNA"/>
</dbReference>
<sequence length="79" mass="8594">MQSAIASRRLATSNLTSSANLGRFSPVVDASDSESVSPCDFSSVFSFSCSFVGEIRRNDTILAFLRLYSVLLIEAPKKQ</sequence>
<accession>A0A6G1EZG3</accession>